<dbReference type="PROSITE" id="PS00595">
    <property type="entry name" value="AA_TRANSFER_CLASS_5"/>
    <property type="match status" value="1"/>
</dbReference>
<evidence type="ECO:0000256" key="2">
    <source>
        <dbReference type="ARBA" id="ARBA00006490"/>
    </source>
</evidence>
<evidence type="ECO:0000259" key="11">
    <source>
        <dbReference type="Pfam" id="PF00266"/>
    </source>
</evidence>
<dbReference type="InterPro" id="IPR015422">
    <property type="entry name" value="PyrdxlP-dep_Trfase_small"/>
</dbReference>
<comment type="catalytic activity">
    <reaction evidence="9">
        <text>(sulfur carrier)-H + L-cysteine = (sulfur carrier)-SH + L-alanine</text>
        <dbReference type="Rhea" id="RHEA:43892"/>
        <dbReference type="Rhea" id="RHEA-COMP:14737"/>
        <dbReference type="Rhea" id="RHEA-COMP:14739"/>
        <dbReference type="ChEBI" id="CHEBI:29917"/>
        <dbReference type="ChEBI" id="CHEBI:35235"/>
        <dbReference type="ChEBI" id="CHEBI:57972"/>
        <dbReference type="ChEBI" id="CHEBI:64428"/>
        <dbReference type="EC" id="2.8.1.7"/>
    </reaction>
</comment>
<dbReference type="Pfam" id="PF00266">
    <property type="entry name" value="Aminotran_5"/>
    <property type="match status" value="1"/>
</dbReference>
<comment type="caution">
    <text evidence="12">The sequence shown here is derived from an EMBL/GenBank/DDBJ whole genome shotgun (WGS) entry which is preliminary data.</text>
</comment>
<comment type="similarity">
    <text evidence="2">Belongs to the class-V pyridoxal-phosphate-dependent aminotransferase family. NifS/IscS subfamily.</text>
</comment>
<dbReference type="EC" id="2.8.1.7" evidence="3"/>
<evidence type="ECO:0000313" key="12">
    <source>
        <dbReference type="EMBL" id="MFC4076856.1"/>
    </source>
</evidence>
<keyword evidence="4" id="KW-0808">Transferase</keyword>
<name>A0ABV8JI10_9BACL</name>
<protein>
    <recommendedName>
        <fullName evidence="3">cysteine desulfurase</fullName>
        <ecNumber evidence="3">2.8.1.7</ecNumber>
    </recommendedName>
</protein>
<keyword evidence="13" id="KW-1185">Reference proteome</keyword>
<dbReference type="Proteomes" id="UP001595843">
    <property type="component" value="Unassembled WGS sequence"/>
</dbReference>
<reference evidence="13" key="1">
    <citation type="journal article" date="2019" name="Int. J. Syst. Evol. Microbiol.">
        <title>The Global Catalogue of Microorganisms (GCM) 10K type strain sequencing project: providing services to taxonomists for standard genome sequencing and annotation.</title>
        <authorList>
            <consortium name="The Broad Institute Genomics Platform"/>
            <consortium name="The Broad Institute Genome Sequencing Center for Infectious Disease"/>
            <person name="Wu L."/>
            <person name="Ma J."/>
        </authorList>
    </citation>
    <scope>NUCLEOTIDE SEQUENCE [LARGE SCALE GENOMIC DNA]</scope>
    <source>
        <strain evidence="13">IBRC-M 10813</strain>
    </source>
</reference>
<dbReference type="InterPro" id="IPR020578">
    <property type="entry name" value="Aminotrans_V_PyrdxlP_BS"/>
</dbReference>
<dbReference type="SUPFAM" id="SSF53383">
    <property type="entry name" value="PLP-dependent transferases"/>
    <property type="match status" value="1"/>
</dbReference>
<evidence type="ECO:0000256" key="1">
    <source>
        <dbReference type="ARBA" id="ARBA00001933"/>
    </source>
</evidence>
<dbReference type="Gene3D" id="3.90.1150.10">
    <property type="entry name" value="Aspartate Aminotransferase, domain 1"/>
    <property type="match status" value="1"/>
</dbReference>
<dbReference type="EMBL" id="JBHSAP010000009">
    <property type="protein sequence ID" value="MFC4076856.1"/>
    <property type="molecule type" value="Genomic_DNA"/>
</dbReference>
<evidence type="ECO:0000256" key="5">
    <source>
        <dbReference type="ARBA" id="ARBA00022723"/>
    </source>
</evidence>
<dbReference type="PIRSF" id="PIRSF005572">
    <property type="entry name" value="NifS"/>
    <property type="match status" value="1"/>
</dbReference>
<keyword evidence="8" id="KW-0411">Iron-sulfur</keyword>
<comment type="cofactor">
    <cofactor evidence="1 10">
        <name>pyridoxal 5'-phosphate</name>
        <dbReference type="ChEBI" id="CHEBI:597326"/>
    </cofactor>
</comment>
<dbReference type="PANTHER" id="PTHR11601">
    <property type="entry name" value="CYSTEINE DESULFURYLASE FAMILY MEMBER"/>
    <property type="match status" value="1"/>
</dbReference>
<accession>A0ABV8JI10</accession>
<evidence type="ECO:0000256" key="7">
    <source>
        <dbReference type="ARBA" id="ARBA00023004"/>
    </source>
</evidence>
<evidence type="ECO:0000256" key="10">
    <source>
        <dbReference type="RuleBase" id="RU004504"/>
    </source>
</evidence>
<dbReference type="PANTHER" id="PTHR11601:SF34">
    <property type="entry name" value="CYSTEINE DESULFURASE"/>
    <property type="match status" value="1"/>
</dbReference>
<dbReference type="RefSeq" id="WP_380704174.1">
    <property type="nucleotide sequence ID" value="NZ_JBHSAP010000009.1"/>
</dbReference>
<evidence type="ECO:0000256" key="6">
    <source>
        <dbReference type="ARBA" id="ARBA00022898"/>
    </source>
</evidence>
<keyword evidence="7" id="KW-0408">Iron</keyword>
<dbReference type="InterPro" id="IPR015424">
    <property type="entry name" value="PyrdxlP-dep_Trfase"/>
</dbReference>
<dbReference type="InterPro" id="IPR015421">
    <property type="entry name" value="PyrdxlP-dep_Trfase_major"/>
</dbReference>
<keyword evidence="5" id="KW-0479">Metal-binding</keyword>
<proteinExistence type="inferred from homology"/>
<sequence length="378" mass="41248">MAIYLDHAATTPIHPQVREAMLPYLDQLYGNPSSIHGFGREIRNAVDRARDQVAFGLNADPSQLIFTSGGTEADNLALVGTALAQREKGRDHVITSSVEHHAVLDTCAYLERLGFRVTYLPVDRSARVDPDAFQKALDGRTAVVSVMFGNNEVGTLQPIEAIGSLSREAGAFFHTDAVQAYGMEAVDVERLPVDLVTLSSHKINGPKGVGALYLSRAVKMWPQMYGGQQERRRRAGTENVLGIVGFGKAAEIAVANREHHRNEARRCREAMVTEWKAADIDFQVNGHPTEHLPHILNVSFPCTDTETMLMSLDMEGIACSSGSACTSGTLKISHVLRAMNLPEAETRSAIRFSFGLGNTPEQTSQAARTVAEVVKRLK</sequence>
<evidence type="ECO:0000256" key="4">
    <source>
        <dbReference type="ARBA" id="ARBA00022679"/>
    </source>
</evidence>
<evidence type="ECO:0000256" key="9">
    <source>
        <dbReference type="ARBA" id="ARBA00050776"/>
    </source>
</evidence>
<dbReference type="InterPro" id="IPR000192">
    <property type="entry name" value="Aminotrans_V_dom"/>
</dbReference>
<evidence type="ECO:0000313" key="13">
    <source>
        <dbReference type="Proteomes" id="UP001595843"/>
    </source>
</evidence>
<gene>
    <name evidence="12" type="ORF">ACFOUO_08530</name>
</gene>
<feature type="domain" description="Aminotransferase class V" evidence="11">
    <location>
        <begin position="3"/>
        <end position="362"/>
    </location>
</feature>
<evidence type="ECO:0000256" key="8">
    <source>
        <dbReference type="ARBA" id="ARBA00023014"/>
    </source>
</evidence>
<dbReference type="Gene3D" id="1.10.260.50">
    <property type="match status" value="1"/>
</dbReference>
<dbReference type="Gene3D" id="3.40.640.10">
    <property type="entry name" value="Type I PLP-dependent aspartate aminotransferase-like (Major domain)"/>
    <property type="match status" value="1"/>
</dbReference>
<organism evidence="12 13">
    <name type="scientific">Salinithrix halophila</name>
    <dbReference type="NCBI Taxonomy" id="1485204"/>
    <lineage>
        <taxon>Bacteria</taxon>
        <taxon>Bacillati</taxon>
        <taxon>Bacillota</taxon>
        <taxon>Bacilli</taxon>
        <taxon>Bacillales</taxon>
        <taxon>Thermoactinomycetaceae</taxon>
        <taxon>Salinithrix</taxon>
    </lineage>
</organism>
<dbReference type="InterPro" id="IPR016454">
    <property type="entry name" value="Cysteine_dSase"/>
</dbReference>
<keyword evidence="6" id="KW-0663">Pyridoxal phosphate</keyword>
<evidence type="ECO:0000256" key="3">
    <source>
        <dbReference type="ARBA" id="ARBA00012239"/>
    </source>
</evidence>